<evidence type="ECO:0008006" key="4">
    <source>
        <dbReference type="Google" id="ProtNLM"/>
    </source>
</evidence>
<feature type="region of interest" description="Disordered" evidence="2">
    <location>
        <begin position="576"/>
        <end position="624"/>
    </location>
</feature>
<proteinExistence type="predicted"/>
<sequence length="624" mass="71664">MGNADSRFGEDGGMPSKFKCALLLNDVRNCPLAANEYCRITAYINNEDGQLTRQTATKTKHAYVTLSFDSVIQVFVHSVIDDHSGSDRNHKTSKLLGSLYLPIQDIFNTHGFYFYHSWIVMSPAEGSTEPVTDLNVPHNEHVRREMVNRFFNAVWEAPRMPKAAMACVSIFPDHDYDPHTNTFAPAKRQEFYGHRWTSMLQSHAQHLYLCQSQNLLLSADDSLPSLGRKLFKQKEKTKMYKEQNRALEKRVGLLKAEVSRYENTILNLATNAESESNQKSKLASMETELTVARGKADSLEARCAEAEYYRSKQNETLESLKKELEQKNEQYIAKAHQFDSLHEFCAKNSLDANRVIESQTKELKAKGDRQSTIEAELRDAKVELGEERRTTERLRQATGSLEMELTSLSTRCQRLEEENRMLLAAQEAREANQQSDADHSRVFRGRPCSRGQLPHPSVTEPRKYFKDLERETAGDSGWSPADVERYFNDLVDDVNNMAKQRDDVITLLNEQNVWIKYTMEEKQKADEDGYAEEMPLQERAQEFLEDQAARLGDLYGSGLEEHCQALNLHSIVDTLRGTKQREREREKERERRRGGTGETEVPDTVPETMSHRSVFPSRPLHFYD</sequence>
<accession>A0A0G4IA39</accession>
<feature type="coiled-coil region" evidence="1">
    <location>
        <begin position="398"/>
        <end position="434"/>
    </location>
</feature>
<reference evidence="3" key="1">
    <citation type="submission" date="2014-11" db="EMBL/GenBank/DDBJ databases">
        <authorList>
            <person name="Otto D Thomas"/>
            <person name="Naeem Raeece"/>
        </authorList>
    </citation>
    <scope>NUCLEOTIDE SEQUENCE</scope>
</reference>
<evidence type="ECO:0000256" key="1">
    <source>
        <dbReference type="SAM" id="Coils"/>
    </source>
</evidence>
<gene>
    <name evidence="3" type="ORF">Cvel_12354</name>
</gene>
<evidence type="ECO:0000313" key="3">
    <source>
        <dbReference type="EMBL" id="CEM53908.1"/>
    </source>
</evidence>
<keyword evidence="1" id="KW-0175">Coiled coil</keyword>
<name>A0A0G4IA39_9ALVE</name>
<dbReference type="AlphaFoldDB" id="A0A0G4IA39"/>
<organism evidence="3">
    <name type="scientific">Chromera velia CCMP2878</name>
    <dbReference type="NCBI Taxonomy" id="1169474"/>
    <lineage>
        <taxon>Eukaryota</taxon>
        <taxon>Sar</taxon>
        <taxon>Alveolata</taxon>
        <taxon>Colpodellida</taxon>
        <taxon>Chromeraceae</taxon>
        <taxon>Chromera</taxon>
    </lineage>
</organism>
<feature type="compositionally biased region" description="Basic and acidic residues" evidence="2">
    <location>
        <begin position="579"/>
        <end position="595"/>
    </location>
</feature>
<dbReference type="VEuPathDB" id="CryptoDB:Cvel_12354"/>
<evidence type="ECO:0000256" key="2">
    <source>
        <dbReference type="SAM" id="MobiDB-lite"/>
    </source>
</evidence>
<protein>
    <recommendedName>
        <fullName evidence="4">C2 NT-type domain-containing protein</fullName>
    </recommendedName>
</protein>
<feature type="coiled-coil region" evidence="1">
    <location>
        <begin position="244"/>
        <end position="341"/>
    </location>
</feature>
<dbReference type="EMBL" id="CDMZ01005737">
    <property type="protein sequence ID" value="CEM53908.1"/>
    <property type="molecule type" value="Genomic_DNA"/>
</dbReference>